<dbReference type="AlphaFoldDB" id="A0A6G0XBY1"/>
<reference evidence="1 2" key="1">
    <citation type="submission" date="2019-07" db="EMBL/GenBank/DDBJ databases">
        <title>Genomics analysis of Aphanomyces spp. identifies a new class of oomycete effector associated with host adaptation.</title>
        <authorList>
            <person name="Gaulin E."/>
        </authorList>
    </citation>
    <scope>NUCLEOTIDE SEQUENCE [LARGE SCALE GENOMIC DNA]</scope>
    <source>
        <strain evidence="1 2">ATCC 201684</strain>
    </source>
</reference>
<comment type="caution">
    <text evidence="1">The sequence shown here is derived from an EMBL/GenBank/DDBJ whole genome shotgun (WGS) entry which is preliminary data.</text>
</comment>
<keyword evidence="2" id="KW-1185">Reference proteome</keyword>
<dbReference type="Proteomes" id="UP000481153">
    <property type="component" value="Unassembled WGS sequence"/>
</dbReference>
<evidence type="ECO:0000313" key="2">
    <source>
        <dbReference type="Proteomes" id="UP000481153"/>
    </source>
</evidence>
<proteinExistence type="predicted"/>
<name>A0A6G0XBY1_9STRA</name>
<protein>
    <submittedName>
        <fullName evidence="1">Uncharacterized protein</fullName>
    </submittedName>
</protein>
<dbReference type="VEuPathDB" id="FungiDB:AeMF1_005116"/>
<organism evidence="1 2">
    <name type="scientific">Aphanomyces euteiches</name>
    <dbReference type="NCBI Taxonomy" id="100861"/>
    <lineage>
        <taxon>Eukaryota</taxon>
        <taxon>Sar</taxon>
        <taxon>Stramenopiles</taxon>
        <taxon>Oomycota</taxon>
        <taxon>Saprolegniomycetes</taxon>
        <taxon>Saprolegniales</taxon>
        <taxon>Verrucalvaceae</taxon>
        <taxon>Aphanomyces</taxon>
    </lineage>
</organism>
<dbReference type="EMBL" id="VJMJ01000083">
    <property type="protein sequence ID" value="KAF0737656.1"/>
    <property type="molecule type" value="Genomic_DNA"/>
</dbReference>
<gene>
    <name evidence="1" type="ORF">Ae201684_006323</name>
</gene>
<evidence type="ECO:0000313" key="1">
    <source>
        <dbReference type="EMBL" id="KAF0737656.1"/>
    </source>
</evidence>
<accession>A0A6G0XBY1</accession>
<sequence length="148" mass="16179">MERSILQLSVHAKDKPPVIFVWKNVEGFVEAIQEARAKASAPEGMPLPPNPLALSGSVTIQKFKEAVLEYARVSCAAPRLGTSCLPCSLAQFGQVMCMLRTLDLNPWSQRVIAVGVPNSLPIACVYIPRPRSNTLRRATPHFVASLWG</sequence>